<name>A0A1M5JBR4_9BACT</name>
<dbReference type="EMBL" id="FQUO01000030">
    <property type="protein sequence ID" value="SHG37815.1"/>
    <property type="molecule type" value="Genomic_DNA"/>
</dbReference>
<evidence type="ECO:0000256" key="1">
    <source>
        <dbReference type="SAM" id="MobiDB-lite"/>
    </source>
</evidence>
<feature type="compositionally biased region" description="Basic and acidic residues" evidence="1">
    <location>
        <begin position="72"/>
        <end position="88"/>
    </location>
</feature>
<keyword evidence="3" id="KW-1185">Reference proteome</keyword>
<accession>A0A1M5JBR4</accession>
<dbReference type="Proteomes" id="UP000184368">
    <property type="component" value="Unassembled WGS sequence"/>
</dbReference>
<protein>
    <submittedName>
        <fullName evidence="2">Uncharacterized protein</fullName>
    </submittedName>
</protein>
<dbReference type="AlphaFoldDB" id="A0A1M5JBR4"/>
<evidence type="ECO:0000313" key="2">
    <source>
        <dbReference type="EMBL" id="SHG37815.1"/>
    </source>
</evidence>
<sequence length="88" mass="9879">MARDAKGRLTFEMVSAGDAFQKHLEKHHNVSAATPAWLDGSKNQSPSVSAINRQLKELEKEKNQPSVSQPEMIKEQKPEKGKDMKMSM</sequence>
<evidence type="ECO:0000313" key="3">
    <source>
        <dbReference type="Proteomes" id="UP000184368"/>
    </source>
</evidence>
<gene>
    <name evidence="2" type="ORF">SAMN05444008_13011</name>
</gene>
<organism evidence="2 3">
    <name type="scientific">Cnuella takakiae</name>
    <dbReference type="NCBI Taxonomy" id="1302690"/>
    <lineage>
        <taxon>Bacteria</taxon>
        <taxon>Pseudomonadati</taxon>
        <taxon>Bacteroidota</taxon>
        <taxon>Chitinophagia</taxon>
        <taxon>Chitinophagales</taxon>
        <taxon>Chitinophagaceae</taxon>
        <taxon>Cnuella</taxon>
    </lineage>
</organism>
<reference evidence="2 3" key="1">
    <citation type="submission" date="2016-11" db="EMBL/GenBank/DDBJ databases">
        <authorList>
            <person name="Jaros S."/>
            <person name="Januszkiewicz K."/>
            <person name="Wedrychowicz H."/>
        </authorList>
    </citation>
    <scope>NUCLEOTIDE SEQUENCE [LARGE SCALE GENOMIC DNA]</scope>
    <source>
        <strain evidence="2 3">DSM 26897</strain>
    </source>
</reference>
<feature type="region of interest" description="Disordered" evidence="1">
    <location>
        <begin position="58"/>
        <end position="88"/>
    </location>
</feature>
<proteinExistence type="predicted"/>
<dbReference type="RefSeq" id="WP_073048722.1">
    <property type="nucleotide sequence ID" value="NZ_FQUO01000030.1"/>
</dbReference>